<keyword evidence="3" id="KW-0732">Signal</keyword>
<keyword evidence="5" id="KW-1185">Reference proteome</keyword>
<dbReference type="EMBL" id="JBHTLT010000004">
    <property type="protein sequence ID" value="MFD1203736.1"/>
    <property type="molecule type" value="Genomic_DNA"/>
</dbReference>
<dbReference type="Gene3D" id="3.40.190.10">
    <property type="entry name" value="Periplasmic binding protein-like II"/>
    <property type="match status" value="2"/>
</dbReference>
<reference evidence="5" key="1">
    <citation type="journal article" date="2019" name="Int. J. Syst. Evol. Microbiol.">
        <title>The Global Catalogue of Microorganisms (GCM) 10K type strain sequencing project: providing services to taxonomists for standard genome sequencing and annotation.</title>
        <authorList>
            <consortium name="The Broad Institute Genomics Platform"/>
            <consortium name="The Broad Institute Genome Sequencing Center for Infectious Disease"/>
            <person name="Wu L."/>
            <person name="Ma J."/>
        </authorList>
    </citation>
    <scope>NUCLEOTIDE SEQUENCE [LARGE SCALE GENOMIC DNA]</scope>
    <source>
        <strain evidence="5">CCUG 53915</strain>
    </source>
</reference>
<evidence type="ECO:0000256" key="1">
    <source>
        <dbReference type="ARBA" id="ARBA00009175"/>
    </source>
</evidence>
<dbReference type="Pfam" id="PF13531">
    <property type="entry name" value="SBP_bac_11"/>
    <property type="match status" value="1"/>
</dbReference>
<dbReference type="CDD" id="cd13537">
    <property type="entry name" value="PBP2_YvgL_like"/>
    <property type="match status" value="1"/>
</dbReference>
<dbReference type="InterPro" id="IPR041879">
    <property type="entry name" value="YvgL-like_PBP2"/>
</dbReference>
<dbReference type="PANTHER" id="PTHR30632">
    <property type="entry name" value="MOLYBDATE-BINDING PERIPLASMIC PROTEIN"/>
    <property type="match status" value="1"/>
</dbReference>
<dbReference type="NCBIfam" id="TIGR01256">
    <property type="entry name" value="modA"/>
    <property type="match status" value="1"/>
</dbReference>
<evidence type="ECO:0000313" key="5">
    <source>
        <dbReference type="Proteomes" id="UP001597231"/>
    </source>
</evidence>
<sequence>MKKIAYLFLLLCIIFIPYGCTSSNEAKESGLIAKQSATKSTVDENNVELMISAAASLTDTLNDLKAGFESENAHITLTFNFGSSGKLVQQIENGAPSDIFLSASKKDMDTLQDKKLIVDETRVDFAENQLVLIANKDTDTSVASFEEIDPSAIGHFAIGEPESVPVGRYTKEVLEHLDLWDPLQTKLVLGSDVRQVLTHVEMGNVDLGIVYSSDAKISDDVKVLATAKPEWHEAIVYPLAVVSESKHLEEAKAFIAYLTSDKGKEILKKYGFK</sequence>
<keyword evidence="2" id="KW-0479">Metal-binding</keyword>
<evidence type="ECO:0000256" key="2">
    <source>
        <dbReference type="ARBA" id="ARBA00022723"/>
    </source>
</evidence>
<evidence type="ECO:0000313" key="4">
    <source>
        <dbReference type="EMBL" id="MFD1203736.1"/>
    </source>
</evidence>
<comment type="similarity">
    <text evidence="1">Belongs to the bacterial solute-binding protein ModA family.</text>
</comment>
<dbReference type="InterPro" id="IPR050682">
    <property type="entry name" value="ModA/WtpA"/>
</dbReference>
<dbReference type="InterPro" id="IPR005950">
    <property type="entry name" value="ModA"/>
</dbReference>
<proteinExistence type="inferred from homology"/>
<comment type="caution">
    <text evidence="4">The sequence shown here is derived from an EMBL/GenBank/DDBJ whole genome shotgun (WGS) entry which is preliminary data.</text>
</comment>
<evidence type="ECO:0000256" key="3">
    <source>
        <dbReference type="ARBA" id="ARBA00022729"/>
    </source>
</evidence>
<protein>
    <submittedName>
        <fullName evidence="4">Molybdate ABC transporter substrate-binding protein</fullName>
    </submittedName>
</protein>
<dbReference type="PANTHER" id="PTHR30632:SF0">
    <property type="entry name" value="SULFATE-BINDING PROTEIN"/>
    <property type="match status" value="1"/>
</dbReference>
<gene>
    <name evidence="4" type="primary">modA</name>
    <name evidence="4" type="ORF">ACFQ38_01130</name>
</gene>
<dbReference type="SUPFAM" id="SSF53850">
    <property type="entry name" value="Periplasmic binding protein-like II"/>
    <property type="match status" value="1"/>
</dbReference>
<organism evidence="4 5">
    <name type="scientific">Sporosarcina contaminans</name>
    <dbReference type="NCBI Taxonomy" id="633403"/>
    <lineage>
        <taxon>Bacteria</taxon>
        <taxon>Bacillati</taxon>
        <taxon>Bacillota</taxon>
        <taxon>Bacilli</taxon>
        <taxon>Bacillales</taxon>
        <taxon>Caryophanaceae</taxon>
        <taxon>Sporosarcina</taxon>
    </lineage>
</organism>
<dbReference type="PIRSF" id="PIRSF004846">
    <property type="entry name" value="ModA"/>
    <property type="match status" value="1"/>
</dbReference>
<dbReference type="Proteomes" id="UP001597231">
    <property type="component" value="Unassembled WGS sequence"/>
</dbReference>
<dbReference type="RefSeq" id="WP_381479571.1">
    <property type="nucleotide sequence ID" value="NZ_JBHTLT010000004.1"/>
</dbReference>
<name>A0ABW3TSK6_9BACL</name>
<accession>A0ABW3TSK6</accession>